<sequence length="180" mass="19699">GTVGKEQLISSCSNGEPNWLYIPTKGKSSKTHAEFVSEIKELARRAATTANKTEYEYISRQVLGLRAEYLSDVAPDRKQLYEQAKNTIKKQTGNSKCKGCGELSLLDFLEKAEGKSSNFAEKKFALAGGGTLNCPILTTGGYGAEIQYQGVTVLSNLGNGWGYEMTPAELAKKDEFYSIY</sequence>
<feature type="non-terminal residue" evidence="1">
    <location>
        <position position="1"/>
    </location>
</feature>
<dbReference type="EMBL" id="AJWY01001317">
    <property type="protein sequence ID" value="EKC79963.1"/>
    <property type="molecule type" value="Genomic_DNA"/>
</dbReference>
<dbReference type="AlphaFoldDB" id="K1UCV1"/>
<feature type="non-terminal residue" evidence="1">
    <location>
        <position position="180"/>
    </location>
</feature>
<proteinExistence type="predicted"/>
<accession>K1UCV1</accession>
<gene>
    <name evidence="1" type="ORF">LEA_01884</name>
</gene>
<protein>
    <submittedName>
        <fullName evidence="1">Uncharacterized protein</fullName>
    </submittedName>
</protein>
<comment type="caution">
    <text evidence="1">The sequence shown here is derived from an EMBL/GenBank/DDBJ whole genome shotgun (WGS) entry which is preliminary data.</text>
</comment>
<reference evidence="1" key="1">
    <citation type="journal article" date="2013" name="Environ. Microbiol.">
        <title>Microbiota from the distal guts of lean and obese adolescents exhibit partial functional redundancy besides clear differences in community structure.</title>
        <authorList>
            <person name="Ferrer M."/>
            <person name="Ruiz A."/>
            <person name="Lanza F."/>
            <person name="Haange S.B."/>
            <person name="Oberbach A."/>
            <person name="Till H."/>
            <person name="Bargiela R."/>
            <person name="Campoy C."/>
            <person name="Segura M.T."/>
            <person name="Richter M."/>
            <person name="von Bergen M."/>
            <person name="Seifert J."/>
            <person name="Suarez A."/>
        </authorList>
    </citation>
    <scope>NUCLEOTIDE SEQUENCE</scope>
</reference>
<organism evidence="1">
    <name type="scientific">human gut metagenome</name>
    <dbReference type="NCBI Taxonomy" id="408170"/>
    <lineage>
        <taxon>unclassified sequences</taxon>
        <taxon>metagenomes</taxon>
        <taxon>organismal metagenomes</taxon>
    </lineage>
</organism>
<name>K1UCV1_9ZZZZ</name>
<evidence type="ECO:0000313" key="1">
    <source>
        <dbReference type="EMBL" id="EKC79963.1"/>
    </source>
</evidence>